<evidence type="ECO:0000256" key="1">
    <source>
        <dbReference type="SAM" id="MobiDB-lite"/>
    </source>
</evidence>
<feature type="region of interest" description="Disordered" evidence="1">
    <location>
        <begin position="244"/>
        <end position="264"/>
    </location>
</feature>
<protein>
    <submittedName>
        <fullName evidence="2">Uncharacterized protein</fullName>
    </submittedName>
</protein>
<dbReference type="Proteomes" id="UP000270866">
    <property type="component" value="Chromosome 8"/>
</dbReference>
<feature type="region of interest" description="Disordered" evidence="1">
    <location>
        <begin position="805"/>
        <end position="845"/>
    </location>
</feature>
<feature type="compositionally biased region" description="Low complexity" evidence="1">
    <location>
        <begin position="611"/>
        <end position="628"/>
    </location>
</feature>
<dbReference type="AlphaFoldDB" id="A0A3L6NH26"/>
<name>A0A3L6NH26_FUSOX</name>
<sequence length="911" mass="100649">MTRDSLTNETISTPILVDIPNNRTPSCTYHTYYHSGHRSATTRLLISIQASKGKGGHEKSPERQPKLRPVFHGCKCIVAQKRVSPSHVLCQMLSWPGMAQVIGLDPEASVTSGSGASCPRTTIAPALTSSASVSASTVPNANRYSYQHLQRPGSQAQAQARTRPRAKSASNLLGGPEKDKDLHFHDDTFIDQQQEEDGEPHDGLAELIDFLRNHSPPSGNFMSIPDGIPPEDRGRWYRLRKLGKRSKSLSKSPQTIRLPDSAVSGTTIGGHRHIAISIPLDASPFGRTPRSQYPIYQHRSVKPLTSQYAPTRAVLNDKGVVTVLRTVTEDRESSPSVSPANSQLLLSTIPQRSPNSSINGHSTPAPINSSNQSTAPEYLNVLATPPPRVVTPDQVRQANEQGRGFQSNEQGNTHAGSPNNHDRIPSRSPSLTGGRFVHLGDLSIDTMMSQSTKTEAHQFPTSPARPVSQDGSYQPSLSKSIMTTSENDPVVAEARPVEARPVSARESRIRLSTKKTEEPSVTVITKSPLRVQRQGSRKQTTKERSSTPEAKLSQSRRDKVRDKKKKDMEAASLKRRSMISISMDPQPDFEQETIKELPKEKAEEPPPLPLRSPQRQSMCPIMVVANVKPSPPPSAVVPASLKRQTTANPEDLTPAMKSKPDEAVPKQEDDTSSRAISPSQASYQNGSPTPPQSAHSSPTHKVDSHDRTSLSRRREWSAARELERKRKEAASNASPRPRARRAVTMREDTGDRAPTVENEVLRRYEAYREYRIREMERRIRRLERNGDVWLRALVPVLDNLNRTLANSQDGHPGGAKGWISDDDRSNFQATSKMRPSSRGRMMTRTGTSEREFLEQLVRTKEELEAGSVSDDMSGFDTIEPLMRELAGRSRLSFEARSLGMDDGGLLHSLSE</sequence>
<feature type="compositionally biased region" description="Basic and acidic residues" evidence="1">
    <location>
        <begin position="495"/>
        <end position="518"/>
    </location>
</feature>
<feature type="compositionally biased region" description="Polar residues" evidence="1">
    <location>
        <begin position="394"/>
        <end position="419"/>
    </location>
</feature>
<reference evidence="2" key="1">
    <citation type="journal article" date="2018" name="Sci. Rep.">
        <title>Characterisation of pathogen-specific regions and novel effector candidates in Fusarium oxysporum f. sp. cepae.</title>
        <authorList>
            <person name="Armitage A.D."/>
            <person name="Taylor A."/>
            <person name="Sobczyk M.K."/>
            <person name="Baxter L."/>
            <person name="Greenfield B.P."/>
            <person name="Bates H.J."/>
            <person name="Wilson F."/>
            <person name="Jackson A.C."/>
            <person name="Ott S."/>
            <person name="Harrison R.J."/>
            <person name="Clarkson J.P."/>
        </authorList>
    </citation>
    <scope>NUCLEOTIDE SEQUENCE [LARGE SCALE GENOMIC DNA]</scope>
    <source>
        <strain evidence="2">FoC_Fus2</strain>
    </source>
</reference>
<feature type="region of interest" description="Disordered" evidence="1">
    <location>
        <begin position="450"/>
        <end position="748"/>
    </location>
</feature>
<proteinExistence type="predicted"/>
<feature type="compositionally biased region" description="Basic and acidic residues" evidence="1">
    <location>
        <begin position="658"/>
        <end position="672"/>
    </location>
</feature>
<feature type="compositionally biased region" description="Polar residues" evidence="1">
    <location>
        <begin position="350"/>
        <end position="375"/>
    </location>
</feature>
<dbReference type="EMBL" id="MRCU01000006">
    <property type="protein sequence ID" value="RKK16484.1"/>
    <property type="molecule type" value="Genomic_DNA"/>
</dbReference>
<gene>
    <name evidence="2" type="ORF">BFJ65_g10047</name>
</gene>
<comment type="caution">
    <text evidence="2">The sequence shown here is derived from an EMBL/GenBank/DDBJ whole genome shotgun (WGS) entry which is preliminary data.</text>
</comment>
<feature type="compositionally biased region" description="Polar residues" evidence="1">
    <location>
        <begin position="469"/>
        <end position="487"/>
    </location>
</feature>
<feature type="region of interest" description="Disordered" evidence="1">
    <location>
        <begin position="146"/>
        <end position="183"/>
    </location>
</feature>
<feature type="compositionally biased region" description="Basic and acidic residues" evidence="1">
    <location>
        <begin position="555"/>
        <end position="569"/>
    </location>
</feature>
<evidence type="ECO:0000313" key="2">
    <source>
        <dbReference type="EMBL" id="RKK16484.1"/>
    </source>
</evidence>
<organism evidence="2">
    <name type="scientific">Fusarium oxysporum f. sp. cepae</name>
    <dbReference type="NCBI Taxonomy" id="396571"/>
    <lineage>
        <taxon>Eukaryota</taxon>
        <taxon>Fungi</taxon>
        <taxon>Dikarya</taxon>
        <taxon>Ascomycota</taxon>
        <taxon>Pezizomycotina</taxon>
        <taxon>Sordariomycetes</taxon>
        <taxon>Hypocreomycetidae</taxon>
        <taxon>Hypocreales</taxon>
        <taxon>Nectriaceae</taxon>
        <taxon>Fusarium</taxon>
        <taxon>Fusarium oxysporum species complex</taxon>
    </lineage>
</organism>
<feature type="region of interest" description="Disordered" evidence="1">
    <location>
        <begin position="350"/>
        <end position="436"/>
    </location>
</feature>
<feature type="compositionally biased region" description="Polar residues" evidence="1">
    <location>
        <begin position="673"/>
        <end position="699"/>
    </location>
</feature>
<feature type="compositionally biased region" description="Basic and acidic residues" evidence="1">
    <location>
        <begin position="700"/>
        <end position="729"/>
    </location>
</feature>
<feature type="compositionally biased region" description="Basic and acidic residues" evidence="1">
    <location>
        <begin position="592"/>
        <end position="604"/>
    </location>
</feature>
<accession>A0A3L6NH26</accession>